<evidence type="ECO:0000313" key="3">
    <source>
        <dbReference type="Proteomes" id="UP001141806"/>
    </source>
</evidence>
<name>A0A9Q0K3E9_9MAGN</name>
<dbReference type="EMBL" id="JAMYWD010000008">
    <property type="protein sequence ID" value="KAJ4962389.1"/>
    <property type="molecule type" value="Genomic_DNA"/>
</dbReference>
<reference evidence="2" key="1">
    <citation type="journal article" date="2023" name="Plant J.">
        <title>The genome of the king protea, Protea cynaroides.</title>
        <authorList>
            <person name="Chang J."/>
            <person name="Duong T.A."/>
            <person name="Schoeman C."/>
            <person name="Ma X."/>
            <person name="Roodt D."/>
            <person name="Barker N."/>
            <person name="Li Z."/>
            <person name="Van de Peer Y."/>
            <person name="Mizrachi E."/>
        </authorList>
    </citation>
    <scope>NUCLEOTIDE SEQUENCE</scope>
    <source>
        <tissue evidence="2">Young leaves</tissue>
    </source>
</reference>
<keyword evidence="1" id="KW-0472">Membrane</keyword>
<feature type="transmembrane region" description="Helical" evidence="1">
    <location>
        <begin position="6"/>
        <end position="28"/>
    </location>
</feature>
<accession>A0A9Q0K3E9</accession>
<dbReference type="AlphaFoldDB" id="A0A9Q0K3E9"/>
<keyword evidence="3" id="KW-1185">Reference proteome</keyword>
<keyword evidence="1" id="KW-1133">Transmembrane helix</keyword>
<comment type="caution">
    <text evidence="2">The sequence shown here is derived from an EMBL/GenBank/DDBJ whole genome shotgun (WGS) entry which is preliminary data.</text>
</comment>
<sequence>MLVSIFFYVGISIGWFDYLSITFVVGLVSGRIDIIGFVSFCHLDRSRKVEAGFGFLDARMDLNQDFMGFVPPFLLLSIVHRWDANLGCLLDIDVQTSGSLTLVLF</sequence>
<protein>
    <submittedName>
        <fullName evidence="2">Uncharacterized protein</fullName>
    </submittedName>
</protein>
<dbReference type="Proteomes" id="UP001141806">
    <property type="component" value="Unassembled WGS sequence"/>
</dbReference>
<gene>
    <name evidence="2" type="ORF">NE237_022328</name>
</gene>
<evidence type="ECO:0000313" key="2">
    <source>
        <dbReference type="EMBL" id="KAJ4962389.1"/>
    </source>
</evidence>
<organism evidence="2 3">
    <name type="scientific">Protea cynaroides</name>
    <dbReference type="NCBI Taxonomy" id="273540"/>
    <lineage>
        <taxon>Eukaryota</taxon>
        <taxon>Viridiplantae</taxon>
        <taxon>Streptophyta</taxon>
        <taxon>Embryophyta</taxon>
        <taxon>Tracheophyta</taxon>
        <taxon>Spermatophyta</taxon>
        <taxon>Magnoliopsida</taxon>
        <taxon>Proteales</taxon>
        <taxon>Proteaceae</taxon>
        <taxon>Protea</taxon>
    </lineage>
</organism>
<evidence type="ECO:0000256" key="1">
    <source>
        <dbReference type="SAM" id="Phobius"/>
    </source>
</evidence>
<proteinExistence type="predicted"/>
<keyword evidence="1" id="KW-0812">Transmembrane</keyword>